<evidence type="ECO:0000313" key="3">
    <source>
        <dbReference type="Proteomes" id="UP001630127"/>
    </source>
</evidence>
<name>A0ABD2YLC3_9GENT</name>
<dbReference type="AlphaFoldDB" id="A0ABD2YLC3"/>
<protein>
    <submittedName>
        <fullName evidence="2">Uncharacterized protein</fullName>
    </submittedName>
</protein>
<reference evidence="2 3" key="1">
    <citation type="submission" date="2024-11" db="EMBL/GenBank/DDBJ databases">
        <title>A near-complete genome assembly of Cinchona calisaya.</title>
        <authorList>
            <person name="Lian D.C."/>
            <person name="Zhao X.W."/>
            <person name="Wei L."/>
        </authorList>
    </citation>
    <scope>NUCLEOTIDE SEQUENCE [LARGE SCALE GENOMIC DNA]</scope>
    <source>
        <tissue evidence="2">Nenye</tissue>
    </source>
</reference>
<sequence>MSGIKADRLDVTTPLVGGCAALPFDRYTIEEADHERYRAQPKKDNTHPTSSVPLYQLNQSKGLVGGTGEPRELTCSDIEFPWKIKLVSRMMGNLPARFREHYIRMRGSPPYHCMEGELAQFTYWSDS</sequence>
<proteinExistence type="predicted"/>
<feature type="region of interest" description="Disordered" evidence="1">
    <location>
        <begin position="36"/>
        <end position="69"/>
    </location>
</feature>
<feature type="compositionally biased region" description="Basic and acidic residues" evidence="1">
    <location>
        <begin position="36"/>
        <end position="46"/>
    </location>
</feature>
<evidence type="ECO:0000313" key="2">
    <source>
        <dbReference type="EMBL" id="KAL3506710.1"/>
    </source>
</evidence>
<dbReference type="Proteomes" id="UP001630127">
    <property type="component" value="Unassembled WGS sequence"/>
</dbReference>
<dbReference type="EMBL" id="JBJUIK010000013">
    <property type="protein sequence ID" value="KAL3506710.1"/>
    <property type="molecule type" value="Genomic_DNA"/>
</dbReference>
<evidence type="ECO:0000256" key="1">
    <source>
        <dbReference type="SAM" id="MobiDB-lite"/>
    </source>
</evidence>
<keyword evidence="3" id="KW-1185">Reference proteome</keyword>
<feature type="compositionally biased region" description="Polar residues" evidence="1">
    <location>
        <begin position="47"/>
        <end position="61"/>
    </location>
</feature>
<comment type="caution">
    <text evidence="2">The sequence shown here is derived from an EMBL/GenBank/DDBJ whole genome shotgun (WGS) entry which is preliminary data.</text>
</comment>
<organism evidence="2 3">
    <name type="scientific">Cinchona calisaya</name>
    <dbReference type="NCBI Taxonomy" id="153742"/>
    <lineage>
        <taxon>Eukaryota</taxon>
        <taxon>Viridiplantae</taxon>
        <taxon>Streptophyta</taxon>
        <taxon>Embryophyta</taxon>
        <taxon>Tracheophyta</taxon>
        <taxon>Spermatophyta</taxon>
        <taxon>Magnoliopsida</taxon>
        <taxon>eudicotyledons</taxon>
        <taxon>Gunneridae</taxon>
        <taxon>Pentapetalae</taxon>
        <taxon>asterids</taxon>
        <taxon>lamiids</taxon>
        <taxon>Gentianales</taxon>
        <taxon>Rubiaceae</taxon>
        <taxon>Cinchonoideae</taxon>
        <taxon>Cinchoneae</taxon>
        <taxon>Cinchona</taxon>
    </lineage>
</organism>
<accession>A0ABD2YLC3</accession>
<gene>
    <name evidence="2" type="ORF">ACH5RR_032092</name>
</gene>